<evidence type="ECO:0000313" key="2">
    <source>
        <dbReference type="EMBL" id="KOM37436.1"/>
    </source>
</evidence>
<dbReference type="Gramene" id="KOM37436">
    <property type="protein sequence ID" value="KOM37436"/>
    <property type="gene ID" value="LR48_Vigan03g081800"/>
</dbReference>
<proteinExistence type="predicted"/>
<dbReference type="AlphaFoldDB" id="A0A0L9U3S5"/>
<feature type="compositionally biased region" description="Basic and acidic residues" evidence="1">
    <location>
        <begin position="226"/>
        <end position="239"/>
    </location>
</feature>
<sequence length="318" mass="36261">MSSYENLVGVKLKLKGTALDVAGGVKKKNNKRNQDQLLQVAHYDSNRIFYPDLDKKQADKKQAEEKKNDDRSNAWREYYLKSKGTMAEAVRERNRATELNNASPETMEAKEGRNGGGCTEKTTMANTREKSKRRPCCAFRDGDTGFVQNRTVSPSQKSSQSDLQSCMPRIIETTEIVADLDIGSVQNRSVSPSRKCSQSDLESMRKPHRANRGRWDEGWAATGRKRAADDGGRKSDGERHVVHVETSSGAISGGEEWRFAIYNSWRFGWWLVVEIRWQCCWSEDDLAGVRVKMMKIGGRGIARDRVEWWRENEGEMRR</sequence>
<gene>
    <name evidence="2" type="ORF">LR48_Vigan03g081800</name>
</gene>
<evidence type="ECO:0000256" key="1">
    <source>
        <dbReference type="SAM" id="MobiDB-lite"/>
    </source>
</evidence>
<reference evidence="3" key="1">
    <citation type="journal article" date="2015" name="Proc. Natl. Acad. Sci. U.S.A.">
        <title>Genome sequencing of adzuki bean (Vigna angularis) provides insight into high starch and low fat accumulation and domestication.</title>
        <authorList>
            <person name="Yang K."/>
            <person name="Tian Z."/>
            <person name="Chen C."/>
            <person name="Luo L."/>
            <person name="Zhao B."/>
            <person name="Wang Z."/>
            <person name="Yu L."/>
            <person name="Li Y."/>
            <person name="Sun Y."/>
            <person name="Li W."/>
            <person name="Chen Y."/>
            <person name="Li Y."/>
            <person name="Zhang Y."/>
            <person name="Ai D."/>
            <person name="Zhao J."/>
            <person name="Shang C."/>
            <person name="Ma Y."/>
            <person name="Wu B."/>
            <person name="Wang M."/>
            <person name="Gao L."/>
            <person name="Sun D."/>
            <person name="Zhang P."/>
            <person name="Guo F."/>
            <person name="Wang W."/>
            <person name="Li Y."/>
            <person name="Wang J."/>
            <person name="Varshney R.K."/>
            <person name="Wang J."/>
            <person name="Ling H.Q."/>
            <person name="Wan P."/>
        </authorList>
    </citation>
    <scope>NUCLEOTIDE SEQUENCE</scope>
    <source>
        <strain evidence="3">cv. Jingnong 6</strain>
    </source>
</reference>
<accession>A0A0L9U3S5</accession>
<feature type="region of interest" description="Disordered" evidence="1">
    <location>
        <begin position="51"/>
        <end position="70"/>
    </location>
</feature>
<evidence type="ECO:0000313" key="3">
    <source>
        <dbReference type="Proteomes" id="UP000053144"/>
    </source>
</evidence>
<feature type="region of interest" description="Disordered" evidence="1">
    <location>
        <begin position="188"/>
        <end position="239"/>
    </location>
</feature>
<feature type="region of interest" description="Disordered" evidence="1">
    <location>
        <begin position="91"/>
        <end position="136"/>
    </location>
</feature>
<name>A0A0L9U3S5_PHAAN</name>
<organism evidence="2 3">
    <name type="scientific">Phaseolus angularis</name>
    <name type="common">Azuki bean</name>
    <name type="synonym">Vigna angularis</name>
    <dbReference type="NCBI Taxonomy" id="3914"/>
    <lineage>
        <taxon>Eukaryota</taxon>
        <taxon>Viridiplantae</taxon>
        <taxon>Streptophyta</taxon>
        <taxon>Embryophyta</taxon>
        <taxon>Tracheophyta</taxon>
        <taxon>Spermatophyta</taxon>
        <taxon>Magnoliopsida</taxon>
        <taxon>eudicotyledons</taxon>
        <taxon>Gunneridae</taxon>
        <taxon>Pentapetalae</taxon>
        <taxon>rosids</taxon>
        <taxon>fabids</taxon>
        <taxon>Fabales</taxon>
        <taxon>Fabaceae</taxon>
        <taxon>Papilionoideae</taxon>
        <taxon>50 kb inversion clade</taxon>
        <taxon>NPAAA clade</taxon>
        <taxon>indigoferoid/millettioid clade</taxon>
        <taxon>Phaseoleae</taxon>
        <taxon>Vigna</taxon>
    </lineage>
</organism>
<feature type="compositionally biased region" description="Polar residues" evidence="1">
    <location>
        <begin position="188"/>
        <end position="201"/>
    </location>
</feature>
<dbReference type="EMBL" id="CM003373">
    <property type="protein sequence ID" value="KOM37436.1"/>
    <property type="molecule type" value="Genomic_DNA"/>
</dbReference>
<dbReference type="Proteomes" id="UP000053144">
    <property type="component" value="Chromosome 3"/>
</dbReference>
<protein>
    <submittedName>
        <fullName evidence="2">Uncharacterized protein</fullName>
    </submittedName>
</protein>
<feature type="compositionally biased region" description="Basic and acidic residues" evidence="1">
    <location>
        <begin position="52"/>
        <end position="70"/>
    </location>
</feature>